<keyword evidence="3" id="KW-1133">Transmembrane helix</keyword>
<dbReference type="GO" id="GO:0009535">
    <property type="term" value="C:chloroplast thylakoid membrane"/>
    <property type="evidence" value="ECO:0007669"/>
    <property type="project" value="TreeGrafter"/>
</dbReference>
<feature type="transmembrane region" description="Helical" evidence="3">
    <location>
        <begin position="347"/>
        <end position="364"/>
    </location>
</feature>
<accession>A0A843XIS8</accession>
<dbReference type="PANTHER" id="PTHR33222">
    <property type="match status" value="1"/>
</dbReference>
<feature type="region of interest" description="Disordered" evidence="2">
    <location>
        <begin position="168"/>
        <end position="195"/>
    </location>
</feature>
<protein>
    <recommendedName>
        <fullName evidence="4">Cyanobacterial aminoacyl-tRNA synthetase CAAD domain-containing protein</fullName>
    </recommendedName>
</protein>
<organism evidence="5 6">
    <name type="scientific">Colocasia esculenta</name>
    <name type="common">Wild taro</name>
    <name type="synonym">Arum esculentum</name>
    <dbReference type="NCBI Taxonomy" id="4460"/>
    <lineage>
        <taxon>Eukaryota</taxon>
        <taxon>Viridiplantae</taxon>
        <taxon>Streptophyta</taxon>
        <taxon>Embryophyta</taxon>
        <taxon>Tracheophyta</taxon>
        <taxon>Spermatophyta</taxon>
        <taxon>Magnoliopsida</taxon>
        <taxon>Liliopsida</taxon>
        <taxon>Araceae</taxon>
        <taxon>Aroideae</taxon>
        <taxon>Colocasieae</taxon>
        <taxon>Colocasia</taxon>
    </lineage>
</organism>
<feature type="domain" description="Cyanobacterial aminoacyl-tRNA synthetase CAAD" evidence="4">
    <location>
        <begin position="311"/>
        <end position="386"/>
    </location>
</feature>
<evidence type="ECO:0000313" key="5">
    <source>
        <dbReference type="EMBL" id="MQM18947.1"/>
    </source>
</evidence>
<feature type="transmembrane region" description="Helical" evidence="3">
    <location>
        <begin position="315"/>
        <end position="335"/>
    </location>
</feature>
<comment type="subcellular location">
    <subcellularLocation>
        <location evidence="1">Membrane</location>
        <topology evidence="1">Multi-pass membrane protein</topology>
    </subcellularLocation>
</comment>
<dbReference type="InterPro" id="IPR025564">
    <property type="entry name" value="CAAD_dom"/>
</dbReference>
<dbReference type="InterPro" id="IPR033344">
    <property type="entry name" value="CURT1"/>
</dbReference>
<dbReference type="AlphaFoldDB" id="A0A843XIS8"/>
<evidence type="ECO:0000259" key="4">
    <source>
        <dbReference type="Pfam" id="PF14159"/>
    </source>
</evidence>
<dbReference type="EMBL" id="NMUH01008541">
    <property type="protein sequence ID" value="MQM18947.1"/>
    <property type="molecule type" value="Genomic_DNA"/>
</dbReference>
<keyword evidence="3" id="KW-0472">Membrane</keyword>
<dbReference type="Proteomes" id="UP000652761">
    <property type="component" value="Unassembled WGS sequence"/>
</dbReference>
<feature type="compositionally biased region" description="Polar residues" evidence="2">
    <location>
        <begin position="14"/>
        <end position="30"/>
    </location>
</feature>
<feature type="region of interest" description="Disordered" evidence="2">
    <location>
        <begin position="219"/>
        <end position="243"/>
    </location>
</feature>
<evidence type="ECO:0000256" key="1">
    <source>
        <dbReference type="ARBA" id="ARBA00004141"/>
    </source>
</evidence>
<evidence type="ECO:0000256" key="3">
    <source>
        <dbReference type="SAM" id="Phobius"/>
    </source>
</evidence>
<keyword evidence="3" id="KW-0812">Transmembrane</keyword>
<evidence type="ECO:0000256" key="2">
    <source>
        <dbReference type="SAM" id="MobiDB-lite"/>
    </source>
</evidence>
<keyword evidence="6" id="KW-1185">Reference proteome</keyword>
<gene>
    <name evidence="5" type="ORF">Taro_051947</name>
</gene>
<name>A0A843XIS8_COLES</name>
<dbReference type="Pfam" id="PF14159">
    <property type="entry name" value="CAAD"/>
    <property type="match status" value="1"/>
</dbReference>
<dbReference type="PANTHER" id="PTHR33222:SF2">
    <property type="entry name" value="PROTEIN CURVATURE THYLAKOID 1D, CHLOROPLASTIC"/>
    <property type="match status" value="1"/>
</dbReference>
<sequence length="390" mass="40843">MFACLVVTARSHSLASSPTKPEPTHGNSATAVAVSPSPPISLRTKMEAFLCASPAITVAHPVRSPLLARQAGASISGPRTSLSLPLASVPSAAASRSRTPGLLLVLSWKDNSHWGFGGSSGNLDMSLLRLPGLSSLSGARGGLLRARATSEDDSSTATFGYLGTAPKAGTETVKETAVEKDDPEAPPSAAEDVPGVEHRSSINFFDQLDLQVPMEDSRMAESGRLGESDLADPDSTSLQESPLLGRTPTFLPIAAAMQPDAAPQPGLCSDRPVGVSQLCPEPLPAPHSPGAGCGGGGEGVGLKLAFTLLDSEDTYYILIYGTGALVALWISSAIVGAIDSLPLFPKMLEIIGLGFTVWFTYRYLLFKKNRDELFEKIDHLKEQILGPSVD</sequence>
<dbReference type="OrthoDB" id="2014299at2759"/>
<evidence type="ECO:0000313" key="6">
    <source>
        <dbReference type="Proteomes" id="UP000652761"/>
    </source>
</evidence>
<feature type="region of interest" description="Disordered" evidence="2">
    <location>
        <begin position="14"/>
        <end position="34"/>
    </location>
</feature>
<reference evidence="5" key="1">
    <citation type="submission" date="2017-07" db="EMBL/GenBank/DDBJ databases">
        <title>Taro Niue Genome Assembly and Annotation.</title>
        <authorList>
            <person name="Atibalentja N."/>
            <person name="Keating K."/>
            <person name="Fields C.J."/>
        </authorList>
    </citation>
    <scope>NUCLEOTIDE SEQUENCE</scope>
    <source>
        <strain evidence="5">Niue_2</strain>
        <tissue evidence="5">Leaf</tissue>
    </source>
</reference>
<proteinExistence type="predicted"/>
<comment type="caution">
    <text evidence="5">The sequence shown here is derived from an EMBL/GenBank/DDBJ whole genome shotgun (WGS) entry which is preliminary data.</text>
</comment>